<feature type="region of interest" description="Disordered" evidence="5">
    <location>
        <begin position="26"/>
        <end position="54"/>
    </location>
</feature>
<evidence type="ECO:0000259" key="7">
    <source>
        <dbReference type="Pfam" id="PF12849"/>
    </source>
</evidence>
<evidence type="ECO:0000256" key="6">
    <source>
        <dbReference type="SAM" id="SignalP"/>
    </source>
</evidence>
<feature type="region of interest" description="Disordered" evidence="5">
    <location>
        <begin position="215"/>
        <end position="238"/>
    </location>
</feature>
<dbReference type="InterPro" id="IPR024370">
    <property type="entry name" value="PBP_domain"/>
</dbReference>
<dbReference type="PIRSF" id="PIRSF002756">
    <property type="entry name" value="PstS"/>
    <property type="match status" value="1"/>
</dbReference>
<keyword evidence="9" id="KW-1185">Reference proteome</keyword>
<evidence type="ECO:0000256" key="2">
    <source>
        <dbReference type="ARBA" id="ARBA00022448"/>
    </source>
</evidence>
<keyword evidence="3 4" id="KW-0592">Phosphate transport</keyword>
<dbReference type="PANTHER" id="PTHR42996">
    <property type="entry name" value="PHOSPHATE-BINDING PROTEIN PSTS"/>
    <property type="match status" value="1"/>
</dbReference>
<gene>
    <name evidence="8" type="primary">pstS</name>
    <name evidence="8" type="ORF">KIH74_01770</name>
</gene>
<evidence type="ECO:0000313" key="8">
    <source>
        <dbReference type="EMBL" id="MBT0767633.1"/>
    </source>
</evidence>
<keyword evidence="2 4" id="KW-0813">Transport</keyword>
<dbReference type="PANTHER" id="PTHR42996:SF1">
    <property type="entry name" value="PHOSPHATE-BINDING PROTEIN PSTS"/>
    <property type="match status" value="1"/>
</dbReference>
<dbReference type="Proteomes" id="UP001197247">
    <property type="component" value="Unassembled WGS sequence"/>
</dbReference>
<reference evidence="8 9" key="1">
    <citation type="submission" date="2021-05" db="EMBL/GenBank/DDBJ databases">
        <title>Kineosporia and Streptomyces sp. nov. two new marine actinobacteria isolated from Coral.</title>
        <authorList>
            <person name="Buangrab K."/>
            <person name="Sutthacheep M."/>
            <person name="Yeemin T."/>
            <person name="Harunari E."/>
            <person name="Igarashi Y."/>
            <person name="Kanchanasin P."/>
            <person name="Tanasupawat S."/>
            <person name="Phongsopitanun W."/>
        </authorList>
    </citation>
    <scope>NUCLEOTIDE SEQUENCE [LARGE SCALE GENOMIC DNA]</scope>
    <source>
        <strain evidence="8 9">J2-2</strain>
    </source>
</reference>
<sequence>MKLPKHVALTSVALAGALALTACGSDDNSADGGSGSSSDSGSSVSGTLNGEGSSAQKNAIDEAIASFGSANPDATVNYNATGSGDGVKNFNAGQVDFAGSDSALKSEAVDGVVETDAAKERCGGNEAWNLPLVAGPIAVAYNLPGVDNLILTPEVVGKIFLGDIKTWNDKAIADLNPDATLPSTAISVFFRSDESGTTENFQKYLAGSAADTWTEEPSKVWPGKAGEGRSKSDGVSQGVKSTEGGITYVEWSYARDNDLGVAQIDNGAGAVELTGESAGKALTAAEVTGTGNDLKLQLDYATKEAGTYPIVLVTYEIVCSKGLDAEKTTLIKSFLKHFASSETQTSLQEIGYAPLPSAISDKVNTAIDAIS</sequence>
<name>A0ABS5T9V2_9ACTN</name>
<dbReference type="SUPFAM" id="SSF53850">
    <property type="entry name" value="Periplasmic binding protein-like II"/>
    <property type="match status" value="1"/>
</dbReference>
<dbReference type="RefSeq" id="WP_214153718.1">
    <property type="nucleotide sequence ID" value="NZ_JAHBAY010000001.1"/>
</dbReference>
<dbReference type="CDD" id="cd13565">
    <property type="entry name" value="PBP2_PstS"/>
    <property type="match status" value="1"/>
</dbReference>
<keyword evidence="6" id="KW-0732">Signal</keyword>
<dbReference type="Pfam" id="PF12849">
    <property type="entry name" value="PBP_like_2"/>
    <property type="match status" value="1"/>
</dbReference>
<comment type="similarity">
    <text evidence="1 4">Belongs to the PstS family.</text>
</comment>
<dbReference type="InterPro" id="IPR005673">
    <property type="entry name" value="ABC_phos-bd_PstS"/>
</dbReference>
<feature type="compositionally biased region" description="Low complexity" evidence="5">
    <location>
        <begin position="26"/>
        <end position="46"/>
    </location>
</feature>
<dbReference type="PROSITE" id="PS51257">
    <property type="entry name" value="PROKAR_LIPOPROTEIN"/>
    <property type="match status" value="1"/>
</dbReference>
<accession>A0ABS5T9V2</accession>
<dbReference type="InterPro" id="IPR050962">
    <property type="entry name" value="Phosphate-bind_PstS"/>
</dbReference>
<evidence type="ECO:0000256" key="5">
    <source>
        <dbReference type="SAM" id="MobiDB-lite"/>
    </source>
</evidence>
<feature type="signal peptide" evidence="6">
    <location>
        <begin position="1"/>
        <end position="24"/>
    </location>
</feature>
<dbReference type="EMBL" id="JAHBAY010000001">
    <property type="protein sequence ID" value="MBT0767633.1"/>
    <property type="molecule type" value="Genomic_DNA"/>
</dbReference>
<evidence type="ECO:0000313" key="9">
    <source>
        <dbReference type="Proteomes" id="UP001197247"/>
    </source>
</evidence>
<dbReference type="Gene3D" id="3.40.190.10">
    <property type="entry name" value="Periplasmic binding protein-like II"/>
    <property type="match status" value="2"/>
</dbReference>
<comment type="caution">
    <text evidence="8">The sequence shown here is derived from an EMBL/GenBank/DDBJ whole genome shotgun (WGS) entry which is preliminary data.</text>
</comment>
<evidence type="ECO:0000256" key="4">
    <source>
        <dbReference type="PIRNR" id="PIRNR002756"/>
    </source>
</evidence>
<organism evidence="8 9">
    <name type="scientific">Kineosporia corallincola</name>
    <dbReference type="NCBI Taxonomy" id="2835133"/>
    <lineage>
        <taxon>Bacteria</taxon>
        <taxon>Bacillati</taxon>
        <taxon>Actinomycetota</taxon>
        <taxon>Actinomycetes</taxon>
        <taxon>Kineosporiales</taxon>
        <taxon>Kineosporiaceae</taxon>
        <taxon>Kineosporia</taxon>
    </lineage>
</organism>
<feature type="chain" id="PRO_5045639325" description="Phosphate-binding protein" evidence="6">
    <location>
        <begin position="25"/>
        <end position="371"/>
    </location>
</feature>
<evidence type="ECO:0000256" key="3">
    <source>
        <dbReference type="ARBA" id="ARBA00022592"/>
    </source>
</evidence>
<dbReference type="NCBIfam" id="TIGR00975">
    <property type="entry name" value="3a0107s03"/>
    <property type="match status" value="1"/>
</dbReference>
<proteinExistence type="inferred from homology"/>
<feature type="domain" description="PBP" evidence="7">
    <location>
        <begin position="38"/>
        <end position="342"/>
    </location>
</feature>
<protein>
    <recommendedName>
        <fullName evidence="4">Phosphate-binding protein</fullName>
    </recommendedName>
</protein>
<evidence type="ECO:0000256" key="1">
    <source>
        <dbReference type="ARBA" id="ARBA00008725"/>
    </source>
</evidence>